<dbReference type="InterPro" id="IPR050728">
    <property type="entry name" value="Zinc_Metalloprotease_M4"/>
</dbReference>
<dbReference type="CDD" id="cd09597">
    <property type="entry name" value="M4_TLP"/>
    <property type="match status" value="1"/>
</dbReference>
<dbReference type="PANTHER" id="PTHR33794">
    <property type="entry name" value="BACILLOLYSIN"/>
    <property type="match status" value="1"/>
</dbReference>
<reference evidence="14" key="1">
    <citation type="submission" date="2019-09" db="EMBL/GenBank/DDBJ databases">
        <authorList>
            <person name="Jung D.-H."/>
        </authorList>
    </citation>
    <scope>NUCLEOTIDE SEQUENCE [LARGE SCALE GENOMIC DNA]</scope>
    <source>
        <strain evidence="14">JA-25</strain>
    </source>
</reference>
<keyword evidence="3" id="KW-0479">Metal-binding</keyword>
<evidence type="ECO:0000256" key="6">
    <source>
        <dbReference type="ARBA" id="ARBA00022833"/>
    </source>
</evidence>
<reference evidence="14" key="2">
    <citation type="submission" date="2023-07" db="EMBL/GenBank/DDBJ databases">
        <authorList>
            <person name="Jung D.-H."/>
        </authorList>
    </citation>
    <scope>NUCLEOTIDE SEQUENCE [LARGE SCALE GENOMIC DNA]</scope>
    <source>
        <strain evidence="14">JA-25</strain>
    </source>
</reference>
<keyword evidence="6" id="KW-0862">Zinc</keyword>
<feature type="signal peptide" evidence="8">
    <location>
        <begin position="1"/>
        <end position="16"/>
    </location>
</feature>
<comment type="similarity">
    <text evidence="1">Belongs to the peptidase M4 family.</text>
</comment>
<feature type="domain" description="Peptidase M4" evidence="9">
    <location>
        <begin position="296"/>
        <end position="453"/>
    </location>
</feature>
<dbReference type="EMBL" id="WAEL01000001">
    <property type="protein sequence ID" value="NID09011.1"/>
    <property type="molecule type" value="Genomic_DNA"/>
</dbReference>
<dbReference type="InterPro" id="IPR027268">
    <property type="entry name" value="Peptidase_M4/M1_CTD_sf"/>
</dbReference>
<dbReference type="NCBIfam" id="TIGR04183">
    <property type="entry name" value="Por_Secre_tail"/>
    <property type="match status" value="1"/>
</dbReference>
<keyword evidence="14" id="KW-1185">Reference proteome</keyword>
<dbReference type="RefSeq" id="WP_166690771.1">
    <property type="nucleotide sequence ID" value="NZ_WAEL01000001.1"/>
</dbReference>
<feature type="domain" description="FTP" evidence="11">
    <location>
        <begin position="140"/>
        <end position="188"/>
    </location>
</feature>
<keyword evidence="7" id="KW-0482">Metalloprotease</keyword>
<keyword evidence="2" id="KW-0645">Protease</keyword>
<dbReference type="InterPro" id="IPR001570">
    <property type="entry name" value="Peptidase_M4_C_domain"/>
</dbReference>
<dbReference type="InterPro" id="IPR013856">
    <property type="entry name" value="Peptidase_M4_domain"/>
</dbReference>
<feature type="chain" id="PRO_5045814086" evidence="8">
    <location>
        <begin position="17"/>
        <end position="1105"/>
    </location>
</feature>
<dbReference type="Gene3D" id="3.10.170.10">
    <property type="match status" value="1"/>
</dbReference>
<organism evidence="13 14">
    <name type="scientific">Fibrivirga algicola</name>
    <dbReference type="NCBI Taxonomy" id="2950420"/>
    <lineage>
        <taxon>Bacteria</taxon>
        <taxon>Pseudomonadati</taxon>
        <taxon>Bacteroidota</taxon>
        <taxon>Cytophagia</taxon>
        <taxon>Cytophagales</taxon>
        <taxon>Spirosomataceae</taxon>
        <taxon>Fibrivirga</taxon>
    </lineage>
</organism>
<dbReference type="SUPFAM" id="SSF55486">
    <property type="entry name" value="Metalloproteases ('zincins'), catalytic domain"/>
    <property type="match status" value="1"/>
</dbReference>
<evidence type="ECO:0000313" key="13">
    <source>
        <dbReference type="EMBL" id="NID09011.1"/>
    </source>
</evidence>
<evidence type="ECO:0000256" key="3">
    <source>
        <dbReference type="ARBA" id="ARBA00022723"/>
    </source>
</evidence>
<dbReference type="PANTHER" id="PTHR33794:SF1">
    <property type="entry name" value="BACILLOLYSIN"/>
    <property type="match status" value="1"/>
</dbReference>
<comment type="caution">
    <text evidence="13">The sequence shown here is derived from an EMBL/GenBank/DDBJ whole genome shotgun (WGS) entry which is preliminary data.</text>
</comment>
<sequence>MKLLYACLLLSASALAQPPVQDGVLPLSGGVSGRGFSAKQKTGQPDLDLARRLNATETPLPTDQRSRQTLLATGSAPLSMPSLTLRIVRDAVSGLPVYIENLAAGHAPANGQVRRSAQATTYQFLSQVRSVLSLADPEQSFSIKQSTTDELGQTHHRLRQTHWGVPVYGAELTVHQAAGEVTLMTGQYRVVPPTLAVRPSLSLAQAGKVALRHAGKVAPVQVFGQGLLRLEAVAGELCVYAGGVNETLPPRLAYDLTIRPNLLERWQYLIDAETGEVLKRFNNTCSIDGPRDASARDLNGVTRTFKTYQSGSNYLLLDATRAMYSATKSKLPDSPIGALWTIDAANTYGDNMSVKQVTSATNTNWSPTAASAQYNGGIAYEYFLKTFGRNSINGSGGTVISIINVNDPETGKGMDNAYWNGEYMFYGNGDVGFKPLAGSLDVAGHEMSHGVIQNSANLIYDGQSGAINESYADIFGVLIDRDDWTIGEEVVVSRYFPSGALRSMSNPNQGGKSDNGYQPKTMAQYVSTTEDNGGVHINSGIPNYAFYQVATATGKDKAEKIYYRALTTYLTRSSKFLDLRLALVKAASDLHGASSAEVTAVKTAFDNVGITETSSTPTSQKTPIPSATGQDFVAAVSSDGKLYSTSYPATAFTQRSLLALKRRPSLTDDGSVAVFVGSDGKIRASSMTRPASETVISQEAGWANVVVSKDGNRLAALTDKQDGTLWVYSFELGQWKTFTLYNPTSAQGVKTGEVAYADSFEWDYSGEYIIYDAFNKLTNASGKSVDYWDVGMINVWDGSKKNFATGRIDKLFTDLDEGISIGNPSFSKTSPDIIAFDYFDETEGTYYVLSADIEQGAVEIVYKNNDLGFPSYSRTDNAVVFGTINSAGKESVVLMNLEADRLKPKGNVQALYTGAKWPVWYSNVARAIPTKVNQTITFNTIADQVISAGNVTLQATSSAGLPVGFAVQSGPAELVGNQLRFTGTGSVTIRAFQEGNSQTYAATPVDRTFTIKAAPVVLAIEPDWAAEVRVYPNPSRNRIAVELPAGVTWQTADLISPSGAVVQQQRASGTLAGTLSVELGTLPSGLYLIRIDTNQGRVQRKVLRE</sequence>
<protein>
    <submittedName>
        <fullName evidence="13">T9SS type A sorting domain-containing protein</fullName>
    </submittedName>
</protein>
<dbReference type="Pfam" id="PF07504">
    <property type="entry name" value="FTP"/>
    <property type="match status" value="1"/>
</dbReference>
<name>A0ABX0Q9Y8_9BACT</name>
<dbReference type="SUPFAM" id="SSF82171">
    <property type="entry name" value="DPP6 N-terminal domain-like"/>
    <property type="match status" value="1"/>
</dbReference>
<dbReference type="Pfam" id="PF02868">
    <property type="entry name" value="Peptidase_M4_C"/>
    <property type="match status" value="1"/>
</dbReference>
<evidence type="ECO:0000259" key="11">
    <source>
        <dbReference type="Pfam" id="PF07504"/>
    </source>
</evidence>
<evidence type="ECO:0000259" key="9">
    <source>
        <dbReference type="Pfam" id="PF01447"/>
    </source>
</evidence>
<feature type="domain" description="Secretion system C-terminal sorting" evidence="12">
    <location>
        <begin position="1030"/>
        <end position="1102"/>
    </location>
</feature>
<evidence type="ECO:0000256" key="2">
    <source>
        <dbReference type="ARBA" id="ARBA00022670"/>
    </source>
</evidence>
<accession>A0ABX0Q9Y8</accession>
<evidence type="ECO:0000256" key="8">
    <source>
        <dbReference type="SAM" id="SignalP"/>
    </source>
</evidence>
<evidence type="ECO:0000256" key="5">
    <source>
        <dbReference type="ARBA" id="ARBA00022801"/>
    </source>
</evidence>
<proteinExistence type="inferred from homology"/>
<feature type="domain" description="Peptidase M4 C-terminal" evidence="10">
    <location>
        <begin position="456"/>
        <end position="610"/>
    </location>
</feature>
<dbReference type="PRINTS" id="PR00730">
    <property type="entry name" value="THERMOLYSIN"/>
</dbReference>
<dbReference type="InterPro" id="IPR023612">
    <property type="entry name" value="Peptidase_M4"/>
</dbReference>
<dbReference type="Gene3D" id="1.10.390.10">
    <property type="entry name" value="Neutral Protease Domain 2"/>
    <property type="match status" value="1"/>
</dbReference>
<evidence type="ECO:0000313" key="14">
    <source>
        <dbReference type="Proteomes" id="UP000606008"/>
    </source>
</evidence>
<dbReference type="InterPro" id="IPR026444">
    <property type="entry name" value="Secre_tail"/>
</dbReference>
<keyword evidence="5" id="KW-0378">Hydrolase</keyword>
<gene>
    <name evidence="13" type="ORF">F7231_02410</name>
</gene>
<dbReference type="Proteomes" id="UP000606008">
    <property type="component" value="Unassembled WGS sequence"/>
</dbReference>
<dbReference type="InterPro" id="IPR011096">
    <property type="entry name" value="FTP_domain"/>
</dbReference>
<evidence type="ECO:0000259" key="12">
    <source>
        <dbReference type="Pfam" id="PF18962"/>
    </source>
</evidence>
<evidence type="ECO:0000259" key="10">
    <source>
        <dbReference type="Pfam" id="PF02868"/>
    </source>
</evidence>
<evidence type="ECO:0000256" key="7">
    <source>
        <dbReference type="ARBA" id="ARBA00023049"/>
    </source>
</evidence>
<evidence type="ECO:0000256" key="1">
    <source>
        <dbReference type="ARBA" id="ARBA00009388"/>
    </source>
</evidence>
<dbReference type="Gene3D" id="3.10.450.490">
    <property type="match status" value="1"/>
</dbReference>
<keyword evidence="4 8" id="KW-0732">Signal</keyword>
<evidence type="ECO:0000256" key="4">
    <source>
        <dbReference type="ARBA" id="ARBA00022729"/>
    </source>
</evidence>
<dbReference type="Pfam" id="PF18962">
    <property type="entry name" value="Por_Secre_tail"/>
    <property type="match status" value="1"/>
</dbReference>
<dbReference type="Pfam" id="PF01447">
    <property type="entry name" value="Peptidase_M4"/>
    <property type="match status" value="1"/>
</dbReference>